<dbReference type="InterPro" id="IPR001810">
    <property type="entry name" value="F-box_dom"/>
</dbReference>
<evidence type="ECO:0000259" key="2">
    <source>
        <dbReference type="PROSITE" id="PS50181"/>
    </source>
</evidence>
<dbReference type="AlphaFoldDB" id="A0A409WN08"/>
<dbReference type="InParanoid" id="A0A409WN08"/>
<feature type="compositionally biased region" description="Polar residues" evidence="1">
    <location>
        <begin position="433"/>
        <end position="448"/>
    </location>
</feature>
<accession>A0A409WN08</accession>
<feature type="region of interest" description="Disordered" evidence="1">
    <location>
        <begin position="403"/>
        <end position="448"/>
    </location>
</feature>
<evidence type="ECO:0000313" key="4">
    <source>
        <dbReference type="Proteomes" id="UP000283269"/>
    </source>
</evidence>
<proteinExistence type="predicted"/>
<comment type="caution">
    <text evidence="3">The sequence shown here is derived from an EMBL/GenBank/DDBJ whole genome shotgun (WGS) entry which is preliminary data.</text>
</comment>
<dbReference type="Proteomes" id="UP000283269">
    <property type="component" value="Unassembled WGS sequence"/>
</dbReference>
<dbReference type="EMBL" id="NHYD01003359">
    <property type="protein sequence ID" value="PPQ79880.1"/>
    <property type="molecule type" value="Genomic_DNA"/>
</dbReference>
<dbReference type="PROSITE" id="PS50181">
    <property type="entry name" value="FBOX"/>
    <property type="match status" value="1"/>
</dbReference>
<evidence type="ECO:0000313" key="3">
    <source>
        <dbReference type="EMBL" id="PPQ79880.1"/>
    </source>
</evidence>
<evidence type="ECO:0000256" key="1">
    <source>
        <dbReference type="SAM" id="MobiDB-lite"/>
    </source>
</evidence>
<gene>
    <name evidence="3" type="ORF">CVT25_002936</name>
</gene>
<feature type="region of interest" description="Disordered" evidence="1">
    <location>
        <begin position="606"/>
        <end position="653"/>
    </location>
</feature>
<sequence length="707" mass="77134">MSFDTLPVELYESIFSFLTPVDLRPTVLAVSRAIPLSSIPLHHLYHQIRVQYPNQAIRLHGRLSRSQRKGEESETYASNAYSYLDQIASWIHEISIESWVTDAEVVINLFRLLRSSERFRLRSLNVWIGPSNFVPEHLEELLTEPLLNLKYLSLRFKPYVQKATYQQFLKGTYFDSTLKAIASWSSAIFPALSIIQDPIDAITAAEKRSFAQPLVFFRLDIASFLRSPALSSVTSLRFRIPARPVARALCSAPPPQNSSHISPLPELEFLDLSSSGILENEIDLLLVRLPLLKHIVLDGCNIFRGDQSPSDWRALGKRCALIGVQRAREREKVLKEYLELRDASLLMGDISIAGGAINEGRKIKPGRRGLATATISFRAPEPVASASALRPTLPPIAIQKAVHPPVPERSPTTTPQGSSLPPQKTKKDRTDNTSETSPPKVAASNSIPSLVSATLQDIQSHYNKRNTKKKSAVPVVPASTGPRVSSVAVFAESSLPSNPASPPQFVGASQDVQTISEKKLPIKGKGIVEGKARTSKVKPAALNKSNKIRVLPALPSLVSLSVTLPSTVEVGTYSLVRSQFEEGWAEGVTQLEGVRARLRTSAGNGIRVMSLGSGPQSRKGDSSDSEAGSDRNSTGGSEASARRPRAKDGLEGLVDVDRTDPDAFGTYKEGSVSLLSPILCFAGPSRDGQHVDNCGHSVAWKVMKDDM</sequence>
<feature type="domain" description="F-box" evidence="2">
    <location>
        <begin position="1"/>
        <end position="48"/>
    </location>
</feature>
<dbReference type="OrthoDB" id="3353982at2759"/>
<reference evidence="3 4" key="1">
    <citation type="journal article" date="2018" name="Evol. Lett.">
        <title>Horizontal gene cluster transfer increased hallucinogenic mushroom diversity.</title>
        <authorList>
            <person name="Reynolds H.T."/>
            <person name="Vijayakumar V."/>
            <person name="Gluck-Thaler E."/>
            <person name="Korotkin H.B."/>
            <person name="Matheny P.B."/>
            <person name="Slot J.C."/>
        </authorList>
    </citation>
    <scope>NUCLEOTIDE SEQUENCE [LARGE SCALE GENOMIC DNA]</scope>
    <source>
        <strain evidence="3 4">2631</strain>
    </source>
</reference>
<feature type="compositionally biased region" description="Polar residues" evidence="1">
    <location>
        <begin position="410"/>
        <end position="422"/>
    </location>
</feature>
<organism evidence="3 4">
    <name type="scientific">Psilocybe cyanescens</name>
    <dbReference type="NCBI Taxonomy" id="93625"/>
    <lineage>
        <taxon>Eukaryota</taxon>
        <taxon>Fungi</taxon>
        <taxon>Dikarya</taxon>
        <taxon>Basidiomycota</taxon>
        <taxon>Agaricomycotina</taxon>
        <taxon>Agaricomycetes</taxon>
        <taxon>Agaricomycetidae</taxon>
        <taxon>Agaricales</taxon>
        <taxon>Agaricineae</taxon>
        <taxon>Strophariaceae</taxon>
        <taxon>Psilocybe</taxon>
    </lineage>
</organism>
<protein>
    <recommendedName>
        <fullName evidence="2">F-box domain-containing protein</fullName>
    </recommendedName>
</protein>
<keyword evidence="4" id="KW-1185">Reference proteome</keyword>
<name>A0A409WN08_PSICY</name>